<dbReference type="SMART" id="SM00494">
    <property type="entry name" value="ChtBD2"/>
    <property type="match status" value="8"/>
</dbReference>
<sequence length="504" mass="57180">MLMHVNFLICIHSITVTKPSPCTSGELLPKKDNCSFYFLCGYNNELQEKQCETGKVFSPARKQCVQKYSLQDDCSQVTKPSACTVGELLPKKDNCSSYLLCGYNNELQEKQCEAGKAFSPTRKQCVQKYSHQDDCSQGTKSSPCTSGELLPKKDNCSFFFLCVYNNELHEKQCEMGKVFSPTRKQCVLKYSLQDDCSQGTKPSSCSQGELLPKKDNCSSYFLCDYNYELQEKQCETGKVFSPARKQCVQKYGVQDDCSQVTKPSPCTFGEFLPKKDNCSFYFLCGYNNELQEKQCEAGKVFSPARKQCVQKYSLQDDCSQGTKPVPCTYGELLPKKDNCSSYFLCGYNNELQEKRCEMGKVFSPTRKQCVQKYGLQDDCSQVIKPIPCIPGEFLPKKDNCNSYFLCGYDYKLQEKQCMPGKVFSPTRKQCVQKNGLQDDCSQVTKPSPCTPDTLLPMKNDCSSYFFCDYNYELQEKQCETGKVFSPTRKQCVQKYSIQDDCSPG</sequence>
<feature type="domain" description="Chitin-binding type-2" evidence="7">
    <location>
        <begin position="202"/>
        <end position="259"/>
    </location>
</feature>
<feature type="domain" description="Chitin-binding type-2" evidence="7">
    <location>
        <begin position="19"/>
        <end position="76"/>
    </location>
</feature>
<dbReference type="InterPro" id="IPR051940">
    <property type="entry name" value="Chitin_bind-dev_reg"/>
</dbReference>
<feature type="signal peptide" evidence="6">
    <location>
        <begin position="1"/>
        <end position="19"/>
    </location>
</feature>
<protein>
    <recommendedName>
        <fullName evidence="7">Chitin-binding type-2 domain-containing protein</fullName>
    </recommendedName>
</protein>
<keyword evidence="9" id="KW-1185">Reference proteome</keyword>
<keyword evidence="1" id="KW-0147">Chitin-binding</keyword>
<dbReference type="SUPFAM" id="SSF57625">
    <property type="entry name" value="Invertebrate chitin-binding proteins"/>
    <property type="match status" value="8"/>
</dbReference>
<dbReference type="GO" id="GO:0008061">
    <property type="term" value="F:chitin binding"/>
    <property type="evidence" value="ECO:0007669"/>
    <property type="project" value="UniProtKB-KW"/>
</dbReference>
<keyword evidence="2 6" id="KW-0732">Signal</keyword>
<dbReference type="EMBL" id="JBJQND010000008">
    <property type="protein sequence ID" value="KAL3868828.1"/>
    <property type="molecule type" value="Genomic_DNA"/>
</dbReference>
<keyword evidence="4" id="KW-1015">Disulfide bond</keyword>
<evidence type="ECO:0000313" key="9">
    <source>
        <dbReference type="Proteomes" id="UP001634394"/>
    </source>
</evidence>
<dbReference type="Proteomes" id="UP001634394">
    <property type="component" value="Unassembled WGS sequence"/>
</dbReference>
<proteinExistence type="predicted"/>
<dbReference type="PROSITE" id="PS50940">
    <property type="entry name" value="CHIT_BIND_II"/>
    <property type="match status" value="8"/>
</dbReference>
<evidence type="ECO:0000256" key="1">
    <source>
        <dbReference type="ARBA" id="ARBA00022669"/>
    </source>
</evidence>
<comment type="caution">
    <text evidence="8">The sequence shown here is derived from an EMBL/GenBank/DDBJ whole genome shotgun (WGS) entry which is preliminary data.</text>
</comment>
<organism evidence="8 9">
    <name type="scientific">Sinanodonta woodiana</name>
    <name type="common">Chinese pond mussel</name>
    <name type="synonym">Anodonta woodiana</name>
    <dbReference type="NCBI Taxonomy" id="1069815"/>
    <lineage>
        <taxon>Eukaryota</taxon>
        <taxon>Metazoa</taxon>
        <taxon>Spiralia</taxon>
        <taxon>Lophotrochozoa</taxon>
        <taxon>Mollusca</taxon>
        <taxon>Bivalvia</taxon>
        <taxon>Autobranchia</taxon>
        <taxon>Heteroconchia</taxon>
        <taxon>Palaeoheterodonta</taxon>
        <taxon>Unionida</taxon>
        <taxon>Unionoidea</taxon>
        <taxon>Unionidae</taxon>
        <taxon>Unioninae</taxon>
        <taxon>Sinanodonta</taxon>
    </lineage>
</organism>
<name>A0ABD3W7Y8_SINWO</name>
<gene>
    <name evidence="8" type="ORF">ACJMK2_041585</name>
</gene>
<dbReference type="Gene3D" id="2.170.140.10">
    <property type="entry name" value="Chitin binding domain"/>
    <property type="match status" value="7"/>
</dbReference>
<reference evidence="8 9" key="1">
    <citation type="submission" date="2024-11" db="EMBL/GenBank/DDBJ databases">
        <title>Chromosome-level genome assembly of the freshwater bivalve Anodonta woodiana.</title>
        <authorList>
            <person name="Chen X."/>
        </authorList>
    </citation>
    <scope>NUCLEOTIDE SEQUENCE [LARGE SCALE GENOMIC DNA]</scope>
    <source>
        <strain evidence="8">MN2024</strain>
        <tissue evidence="8">Gills</tissue>
    </source>
</reference>
<feature type="domain" description="Chitin-binding type-2" evidence="7">
    <location>
        <begin position="263"/>
        <end position="320"/>
    </location>
</feature>
<accession>A0ABD3W7Y8</accession>
<dbReference type="PANTHER" id="PTHR23301">
    <property type="entry name" value="CHITIN BINDING PERITROPHIN-A"/>
    <property type="match status" value="1"/>
</dbReference>
<feature type="domain" description="Chitin-binding type-2" evidence="7">
    <location>
        <begin position="446"/>
        <end position="503"/>
    </location>
</feature>
<evidence type="ECO:0000256" key="5">
    <source>
        <dbReference type="ARBA" id="ARBA00023180"/>
    </source>
</evidence>
<feature type="domain" description="Chitin-binding type-2" evidence="7">
    <location>
        <begin position="141"/>
        <end position="198"/>
    </location>
</feature>
<feature type="chain" id="PRO_5044833343" description="Chitin-binding type-2 domain-containing protein" evidence="6">
    <location>
        <begin position="20"/>
        <end position="504"/>
    </location>
</feature>
<evidence type="ECO:0000313" key="8">
    <source>
        <dbReference type="EMBL" id="KAL3868828.1"/>
    </source>
</evidence>
<dbReference type="AlphaFoldDB" id="A0ABD3W7Y8"/>
<feature type="domain" description="Chitin-binding type-2" evidence="7">
    <location>
        <begin position="80"/>
        <end position="137"/>
    </location>
</feature>
<feature type="domain" description="Chitin-binding type-2" evidence="7">
    <location>
        <begin position="385"/>
        <end position="442"/>
    </location>
</feature>
<keyword evidence="5" id="KW-0325">Glycoprotein</keyword>
<evidence type="ECO:0000256" key="3">
    <source>
        <dbReference type="ARBA" id="ARBA00022737"/>
    </source>
</evidence>
<feature type="domain" description="Chitin-binding type-2" evidence="7">
    <location>
        <begin position="324"/>
        <end position="381"/>
    </location>
</feature>
<dbReference type="Pfam" id="PF01607">
    <property type="entry name" value="CBM_14"/>
    <property type="match status" value="8"/>
</dbReference>
<evidence type="ECO:0000259" key="7">
    <source>
        <dbReference type="PROSITE" id="PS50940"/>
    </source>
</evidence>
<dbReference type="PANTHER" id="PTHR23301:SF106">
    <property type="entry name" value="CHITIN-BINDING TYPE-2 DOMAIN-CONTAINING PROTEIN-RELATED"/>
    <property type="match status" value="1"/>
</dbReference>
<evidence type="ECO:0000256" key="4">
    <source>
        <dbReference type="ARBA" id="ARBA00023157"/>
    </source>
</evidence>
<evidence type="ECO:0000256" key="2">
    <source>
        <dbReference type="ARBA" id="ARBA00022729"/>
    </source>
</evidence>
<dbReference type="InterPro" id="IPR002557">
    <property type="entry name" value="Chitin-bd_dom"/>
</dbReference>
<keyword evidence="3" id="KW-0677">Repeat</keyword>
<dbReference type="InterPro" id="IPR036508">
    <property type="entry name" value="Chitin-bd_dom_sf"/>
</dbReference>
<evidence type="ECO:0000256" key="6">
    <source>
        <dbReference type="SAM" id="SignalP"/>
    </source>
</evidence>